<protein>
    <submittedName>
        <fullName evidence="2">ABC transporter permease</fullName>
    </submittedName>
</protein>
<dbReference type="EMBL" id="DYVY01000057">
    <property type="protein sequence ID" value="HJF93799.1"/>
    <property type="molecule type" value="Genomic_DNA"/>
</dbReference>
<keyword evidence="1" id="KW-1133">Transmembrane helix</keyword>
<feature type="transmembrane region" description="Helical" evidence="1">
    <location>
        <begin position="252"/>
        <end position="271"/>
    </location>
</feature>
<proteinExistence type="predicted"/>
<dbReference type="GO" id="GO:0005886">
    <property type="term" value="C:plasma membrane"/>
    <property type="evidence" value="ECO:0007669"/>
    <property type="project" value="UniProtKB-SubCell"/>
</dbReference>
<evidence type="ECO:0000313" key="2">
    <source>
        <dbReference type="EMBL" id="HJF93799.1"/>
    </source>
</evidence>
<feature type="transmembrane region" description="Helical" evidence="1">
    <location>
        <begin position="57"/>
        <end position="75"/>
    </location>
</feature>
<sequence length="277" mass="30415">MRKLLHADFARLWKDKALWLAVAVAALFGVIICLSQYNAMVNYDVDMSEELPRLYMNSYLMLCIALAAFTNLFLGTEYSDGTIRNKLVTGCSRSSIYLSGYITCVVGGLLMQAAFMLVVTVMGVPMFGFKTEFLRPVGTYTLVGMLLICCEIAIYTMVSMLCQNKAAVAVLCQVVTFALIMYGSWLMSALSAPEFYDVATKAADGSIIMETVRNESYLTGHKRQIYEFLTDFIPMAQGYTIAGLDSAHPALLGLYSVIIGGLSTAAGLLGFRKKDLK</sequence>
<feature type="transmembrane region" description="Helical" evidence="1">
    <location>
        <begin position="133"/>
        <end position="154"/>
    </location>
</feature>
<reference evidence="2" key="2">
    <citation type="submission" date="2021-09" db="EMBL/GenBank/DDBJ databases">
        <authorList>
            <person name="Gilroy R."/>
        </authorList>
    </citation>
    <scope>NUCLEOTIDE SEQUENCE</scope>
    <source>
        <strain evidence="2">ChiSjej5B23-16112</strain>
    </source>
</reference>
<dbReference type="AlphaFoldDB" id="A0A921HZ36"/>
<feature type="transmembrane region" description="Helical" evidence="1">
    <location>
        <begin position="96"/>
        <end position="121"/>
    </location>
</feature>
<accession>A0A921HZ36</accession>
<dbReference type="PANTHER" id="PTHR37305">
    <property type="entry name" value="INTEGRAL MEMBRANE PROTEIN-RELATED"/>
    <property type="match status" value="1"/>
</dbReference>
<comment type="caution">
    <text evidence="2">The sequence shown here is derived from an EMBL/GenBank/DDBJ whole genome shotgun (WGS) entry which is preliminary data.</text>
</comment>
<dbReference type="Pfam" id="PF12730">
    <property type="entry name" value="ABC2_membrane_4"/>
    <property type="match status" value="1"/>
</dbReference>
<feature type="transmembrane region" description="Helical" evidence="1">
    <location>
        <begin position="166"/>
        <end position="187"/>
    </location>
</feature>
<keyword evidence="1" id="KW-0812">Transmembrane</keyword>
<dbReference type="Proteomes" id="UP000769156">
    <property type="component" value="Unassembled WGS sequence"/>
</dbReference>
<reference evidence="2" key="1">
    <citation type="journal article" date="2021" name="PeerJ">
        <title>Extensive microbial diversity within the chicken gut microbiome revealed by metagenomics and culture.</title>
        <authorList>
            <person name="Gilroy R."/>
            <person name="Ravi A."/>
            <person name="Getino M."/>
            <person name="Pursley I."/>
            <person name="Horton D.L."/>
            <person name="Alikhan N.F."/>
            <person name="Baker D."/>
            <person name="Gharbi K."/>
            <person name="Hall N."/>
            <person name="Watson M."/>
            <person name="Adriaenssens E.M."/>
            <person name="Foster-Nyarko E."/>
            <person name="Jarju S."/>
            <person name="Secka A."/>
            <person name="Antonio M."/>
            <person name="Oren A."/>
            <person name="Chaudhuri R.R."/>
            <person name="La Ragione R."/>
            <person name="Hildebrand F."/>
            <person name="Pallen M.J."/>
        </authorList>
    </citation>
    <scope>NUCLEOTIDE SEQUENCE</scope>
    <source>
        <strain evidence="2">ChiSjej5B23-16112</strain>
    </source>
</reference>
<dbReference type="PANTHER" id="PTHR37305:SF1">
    <property type="entry name" value="MEMBRANE PROTEIN"/>
    <property type="match status" value="1"/>
</dbReference>
<evidence type="ECO:0000256" key="1">
    <source>
        <dbReference type="SAM" id="Phobius"/>
    </source>
</evidence>
<dbReference type="GO" id="GO:0140359">
    <property type="term" value="F:ABC-type transporter activity"/>
    <property type="evidence" value="ECO:0007669"/>
    <property type="project" value="InterPro"/>
</dbReference>
<evidence type="ECO:0000313" key="3">
    <source>
        <dbReference type="Proteomes" id="UP000769156"/>
    </source>
</evidence>
<name>A0A921HZ36_9FIRM</name>
<keyword evidence="1" id="KW-0472">Membrane</keyword>
<organism evidence="2 3">
    <name type="scientific">Lachnoclostridium phocaeense</name>
    <dbReference type="NCBI Taxonomy" id="1871021"/>
    <lineage>
        <taxon>Bacteria</taxon>
        <taxon>Bacillati</taxon>
        <taxon>Bacillota</taxon>
        <taxon>Clostridia</taxon>
        <taxon>Lachnospirales</taxon>
        <taxon>Lachnospiraceae</taxon>
    </lineage>
</organism>
<gene>
    <name evidence="2" type="ORF">K8V82_03300</name>
</gene>
<feature type="transmembrane region" description="Helical" evidence="1">
    <location>
        <begin position="18"/>
        <end position="37"/>
    </location>
</feature>